<keyword evidence="2" id="KW-1185">Reference proteome</keyword>
<organism evidence="1 2">
    <name type="scientific">Streptomyces triticirhizae</name>
    <dbReference type="NCBI Taxonomy" id="2483353"/>
    <lineage>
        <taxon>Bacteria</taxon>
        <taxon>Bacillati</taxon>
        <taxon>Actinomycetota</taxon>
        <taxon>Actinomycetes</taxon>
        <taxon>Kitasatosporales</taxon>
        <taxon>Streptomycetaceae</taxon>
        <taxon>Streptomyces</taxon>
    </lineage>
</organism>
<sequence length="115" mass="12064">MTNPEPEYVFDQVQIGKGLKPLAQHGFVLVDRGTLTLLGSDRQHIDSGPLNQIAAKKVRFTGGKTVSLTLNGTKYNVSPGWGARGVFVLPGDTGHVKTAAEALLRLIALGGGQAG</sequence>
<name>A0A3M2LV25_9ACTN</name>
<comment type="caution">
    <text evidence="1">The sequence shown here is derived from an EMBL/GenBank/DDBJ whole genome shotgun (WGS) entry which is preliminary data.</text>
</comment>
<evidence type="ECO:0000313" key="1">
    <source>
        <dbReference type="EMBL" id="RMI41359.1"/>
    </source>
</evidence>
<dbReference type="RefSeq" id="WP_122183682.1">
    <property type="nucleotide sequence ID" value="NZ_RFFJ01000046.1"/>
</dbReference>
<dbReference type="AlphaFoldDB" id="A0A3M2LV25"/>
<reference evidence="1 2" key="1">
    <citation type="submission" date="2018-10" db="EMBL/GenBank/DDBJ databases">
        <title>Isolation, diversity and antifungal activity of actinobacteria from wheat.</title>
        <authorList>
            <person name="Han C."/>
        </authorList>
    </citation>
    <scope>NUCLEOTIDE SEQUENCE [LARGE SCALE GENOMIC DNA]</scope>
    <source>
        <strain evidence="1 2">NEAU-YY642</strain>
    </source>
</reference>
<proteinExistence type="predicted"/>
<dbReference type="Proteomes" id="UP000278673">
    <property type="component" value="Unassembled WGS sequence"/>
</dbReference>
<evidence type="ECO:0000313" key="2">
    <source>
        <dbReference type="Proteomes" id="UP000278673"/>
    </source>
</evidence>
<gene>
    <name evidence="1" type="ORF">EBN88_11100</name>
</gene>
<dbReference type="EMBL" id="RFFJ01000046">
    <property type="protein sequence ID" value="RMI41359.1"/>
    <property type="molecule type" value="Genomic_DNA"/>
</dbReference>
<protein>
    <submittedName>
        <fullName evidence="1">Uncharacterized protein</fullName>
    </submittedName>
</protein>
<accession>A0A3M2LV25</accession>